<dbReference type="Proteomes" id="UP001217089">
    <property type="component" value="Unassembled WGS sequence"/>
</dbReference>
<sequence length="70" mass="8030">MCSTFYNGFKTKRISFISSMLHCDVLLFCQSNEFARILSLVNLPFCCGVLHLAIEMCSFCKKSLIKLKKK</sequence>
<proteinExistence type="predicted"/>
<keyword evidence="2" id="KW-1185">Reference proteome</keyword>
<dbReference type="EMBL" id="JARBDR010000141">
    <property type="protein sequence ID" value="KAJ8320172.1"/>
    <property type="molecule type" value="Genomic_DNA"/>
</dbReference>
<evidence type="ECO:0000313" key="1">
    <source>
        <dbReference type="EMBL" id="KAJ8320172.1"/>
    </source>
</evidence>
<name>A0ABQ9FW13_TEGGR</name>
<comment type="caution">
    <text evidence="1">The sequence shown here is derived from an EMBL/GenBank/DDBJ whole genome shotgun (WGS) entry which is preliminary data.</text>
</comment>
<accession>A0ABQ9FW13</accession>
<evidence type="ECO:0000313" key="2">
    <source>
        <dbReference type="Proteomes" id="UP001217089"/>
    </source>
</evidence>
<reference evidence="1 2" key="1">
    <citation type="submission" date="2022-12" db="EMBL/GenBank/DDBJ databases">
        <title>Chromosome-level genome of Tegillarca granosa.</title>
        <authorList>
            <person name="Kim J."/>
        </authorList>
    </citation>
    <scope>NUCLEOTIDE SEQUENCE [LARGE SCALE GENOMIC DNA]</scope>
    <source>
        <strain evidence="1">Teg-2019</strain>
        <tissue evidence="1">Adductor muscle</tissue>
    </source>
</reference>
<gene>
    <name evidence="1" type="ORF">KUTeg_001759</name>
</gene>
<protein>
    <submittedName>
        <fullName evidence="1">Uncharacterized protein</fullName>
    </submittedName>
</protein>
<organism evidence="1 2">
    <name type="scientific">Tegillarca granosa</name>
    <name type="common">Malaysian cockle</name>
    <name type="synonym">Anadara granosa</name>
    <dbReference type="NCBI Taxonomy" id="220873"/>
    <lineage>
        <taxon>Eukaryota</taxon>
        <taxon>Metazoa</taxon>
        <taxon>Spiralia</taxon>
        <taxon>Lophotrochozoa</taxon>
        <taxon>Mollusca</taxon>
        <taxon>Bivalvia</taxon>
        <taxon>Autobranchia</taxon>
        <taxon>Pteriomorphia</taxon>
        <taxon>Arcoida</taxon>
        <taxon>Arcoidea</taxon>
        <taxon>Arcidae</taxon>
        <taxon>Tegillarca</taxon>
    </lineage>
</organism>